<dbReference type="EMBL" id="AJIL01000020">
    <property type="protein sequence ID" value="KNF02928.1"/>
    <property type="molecule type" value="Genomic_DNA"/>
</dbReference>
<comment type="caution">
    <text evidence="2">The sequence shown here is derived from an EMBL/GenBank/DDBJ whole genome shotgun (WGS) entry which is preliminary data.</text>
</comment>
<dbReference type="OrthoDB" id="2508656at2759"/>
<organism evidence="2 3">
    <name type="scientific">Puccinia striiformis f. sp. tritici PST-78</name>
    <dbReference type="NCBI Taxonomy" id="1165861"/>
    <lineage>
        <taxon>Eukaryota</taxon>
        <taxon>Fungi</taxon>
        <taxon>Dikarya</taxon>
        <taxon>Basidiomycota</taxon>
        <taxon>Pucciniomycotina</taxon>
        <taxon>Pucciniomycetes</taxon>
        <taxon>Pucciniales</taxon>
        <taxon>Pucciniaceae</taxon>
        <taxon>Puccinia</taxon>
    </lineage>
</organism>
<evidence type="ECO:0000313" key="2">
    <source>
        <dbReference type="EMBL" id="KNF02928.1"/>
    </source>
</evidence>
<gene>
    <name evidence="2" type="ORF">PSTG_03876</name>
</gene>
<keyword evidence="1" id="KW-0732">Signal</keyword>
<accession>A0A0L0VUG6</accession>
<feature type="signal peptide" evidence="1">
    <location>
        <begin position="1"/>
        <end position="18"/>
    </location>
</feature>
<proteinExistence type="predicted"/>
<evidence type="ECO:0000256" key="1">
    <source>
        <dbReference type="SAM" id="SignalP"/>
    </source>
</evidence>
<protein>
    <submittedName>
        <fullName evidence="2">Uncharacterized protein</fullName>
    </submittedName>
</protein>
<feature type="chain" id="PRO_5005550792" evidence="1">
    <location>
        <begin position="19"/>
        <end position="581"/>
    </location>
</feature>
<evidence type="ECO:0000313" key="3">
    <source>
        <dbReference type="Proteomes" id="UP000054564"/>
    </source>
</evidence>
<dbReference type="AlphaFoldDB" id="A0A0L0VUG6"/>
<name>A0A0L0VUG6_9BASI</name>
<reference evidence="3" key="1">
    <citation type="submission" date="2014-03" db="EMBL/GenBank/DDBJ databases">
        <title>The Genome Sequence of Puccinia striiformis f. sp. tritici PST-78.</title>
        <authorList>
            <consortium name="The Broad Institute Genome Sequencing Platform"/>
            <person name="Cuomo C."/>
            <person name="Hulbert S."/>
            <person name="Chen X."/>
            <person name="Walker B."/>
            <person name="Young S.K."/>
            <person name="Zeng Q."/>
            <person name="Gargeya S."/>
            <person name="Fitzgerald M."/>
            <person name="Haas B."/>
            <person name="Abouelleil A."/>
            <person name="Alvarado L."/>
            <person name="Arachchi H.M."/>
            <person name="Berlin A.M."/>
            <person name="Chapman S.B."/>
            <person name="Goldberg J."/>
            <person name="Griggs A."/>
            <person name="Gujja S."/>
            <person name="Hansen M."/>
            <person name="Howarth C."/>
            <person name="Imamovic A."/>
            <person name="Larimer J."/>
            <person name="McCowan C."/>
            <person name="Montmayeur A."/>
            <person name="Murphy C."/>
            <person name="Neiman D."/>
            <person name="Pearson M."/>
            <person name="Priest M."/>
            <person name="Roberts A."/>
            <person name="Saif S."/>
            <person name="Shea T."/>
            <person name="Sisk P."/>
            <person name="Sykes S."/>
            <person name="Wortman J."/>
            <person name="Nusbaum C."/>
            <person name="Birren B."/>
        </authorList>
    </citation>
    <scope>NUCLEOTIDE SEQUENCE [LARGE SCALE GENOMIC DNA]</scope>
    <source>
        <strain evidence="3">race PST-78</strain>
    </source>
</reference>
<keyword evidence="3" id="KW-1185">Reference proteome</keyword>
<dbReference type="Proteomes" id="UP000054564">
    <property type="component" value="Unassembled WGS sequence"/>
</dbReference>
<sequence>MVTLRKSTFCGFVWYVLGVSQFALSKLDGEAYATEKVVIPGAQPGIDRQDSSNTITVAFLTPHEQSELDPKEYGPIPQKLPQRKKELNSMKIENMEIKDRISWMVSPWRSLQGMRFDLKLLHSALMTHVQDRVFRLSGKGSRFSSLQLVTNIEGPQHTPTVVPLMTGRRSSRKSKIIGLIRNKLQLDTLISRIPSYLQNHGGVSTNGQTIVQNSVGGSENQLGKMVIHGGRLRGELHGDELSVVKGLISSDECIPIWNSLQRQVLAFATEGPKFTPRQADSLVEILQSYYLLGDYIYTYGLLPASFIKSMAIFRFPTIAHVLSTYVKALCARNRDYFDESDSVIPQMEFLTTARSVAHFHRSLKALPARYHFFVVYLALWTTLNHAPFYFVQDPPSGSFSQVCAPFRELPFVNRARRLSRELVKTPDMDYRSNIKSLSAVTAIEDLAKFFHAPPRATRSDLDRVEFQMVFYILDFVDKYFQPIIKTMIHRKEISPIFPEQLEYMRGYLRFFHHRTENPASFGFSKQDRAFLKMYLGWAHQDASLREWIKTVPLTLLPHVGWSDCFGILREQKYNLWMCITR</sequence>